<evidence type="ECO:0000313" key="7">
    <source>
        <dbReference type="Proteomes" id="UP000199503"/>
    </source>
</evidence>
<feature type="domain" description="Epoxide hydrolase N-terminal" evidence="5">
    <location>
        <begin position="4"/>
        <end position="107"/>
    </location>
</feature>
<dbReference type="Pfam" id="PF06441">
    <property type="entry name" value="EHN"/>
    <property type="match status" value="1"/>
</dbReference>
<dbReference type="InterPro" id="IPR010497">
    <property type="entry name" value="Epoxide_hydro_N"/>
</dbReference>
<dbReference type="InterPro" id="IPR000639">
    <property type="entry name" value="Epox_hydrolase-like"/>
</dbReference>
<accession>A0A1H9W999</accession>
<organism evidence="6 7">
    <name type="scientific">Lentzea albida</name>
    <dbReference type="NCBI Taxonomy" id="65499"/>
    <lineage>
        <taxon>Bacteria</taxon>
        <taxon>Bacillati</taxon>
        <taxon>Actinomycetota</taxon>
        <taxon>Actinomycetes</taxon>
        <taxon>Pseudonocardiales</taxon>
        <taxon>Pseudonocardiaceae</taxon>
        <taxon>Lentzea</taxon>
    </lineage>
</organism>
<name>A0A1H9W999_9PSEU</name>
<dbReference type="PIRSF" id="PIRSF001112">
    <property type="entry name" value="Epoxide_hydrolase"/>
    <property type="match status" value="1"/>
</dbReference>
<feature type="active site" description="Proton donor" evidence="4">
    <location>
        <position position="303"/>
    </location>
</feature>
<dbReference type="Proteomes" id="UP000199503">
    <property type="component" value="Unassembled WGS sequence"/>
</dbReference>
<feature type="active site" description="Nucleophile" evidence="4">
    <location>
        <position position="176"/>
    </location>
</feature>
<dbReference type="GO" id="GO:0004301">
    <property type="term" value="F:epoxide hydrolase activity"/>
    <property type="evidence" value="ECO:0007669"/>
    <property type="project" value="TreeGrafter"/>
</dbReference>
<dbReference type="RefSeq" id="WP_089924674.1">
    <property type="nucleotide sequence ID" value="NZ_FOFV01000021.1"/>
</dbReference>
<dbReference type="PRINTS" id="PR00412">
    <property type="entry name" value="EPOXHYDRLASE"/>
</dbReference>
<sequence length="397" mass="44908">MPRIEPFPVRVPEQDLTDLRLRLDLARLPTPEPVEAVHDRHLDRLEILVDAWRQHDWRSLEQRWNAIPHYRAHIDGLGIAFWHVPSPERTAVPLVLTHGWPGSPLEFETLIGPLTDPVAHGGSADQAFHLVIPSLPGFGFSDRPLGQDWSPCRTAQVWSELMTALGYERFAAHGGDWGAFVSIELARLFPERVIGLHLTMPLASATPEDRVNPRDADRRVFDHHQRHLVDGFGFEPIQSIRPQTLAYSLQDSPVGLASWLGEKLVASSDTRPEAGGGVSVEQQVDNIALYWLTGTAASTARCYRETKRWAPGLEDDETESQVTVPTACTLFPAEPYPIARQWAERRFSNLIQWNEVDRGGHFPGWEQPELLTGELRRAFRRVDRTCPRYSWFALNAS</sequence>
<keyword evidence="3" id="KW-0378">Hydrolase</keyword>
<dbReference type="InterPro" id="IPR016292">
    <property type="entry name" value="Epoxide_hydrolase"/>
</dbReference>
<dbReference type="GO" id="GO:0097176">
    <property type="term" value="P:epoxide metabolic process"/>
    <property type="evidence" value="ECO:0007669"/>
    <property type="project" value="TreeGrafter"/>
</dbReference>
<dbReference type="InterPro" id="IPR029058">
    <property type="entry name" value="AB_hydrolase_fold"/>
</dbReference>
<feature type="active site" description="Proton acceptor" evidence="4">
    <location>
        <position position="361"/>
    </location>
</feature>
<dbReference type="STRING" id="65499.SAMN04488000_12172"/>
<proteinExistence type="inferred from homology"/>
<dbReference type="SUPFAM" id="SSF53474">
    <property type="entry name" value="alpha/beta-Hydrolases"/>
    <property type="match status" value="1"/>
</dbReference>
<dbReference type="EMBL" id="FOFV01000021">
    <property type="protein sequence ID" value="SES30468.1"/>
    <property type="molecule type" value="Genomic_DNA"/>
</dbReference>
<comment type="similarity">
    <text evidence="1">Belongs to the peptidase S33 family.</text>
</comment>
<gene>
    <name evidence="6" type="ORF">SAMN04488000_12172</name>
</gene>
<keyword evidence="7" id="KW-1185">Reference proteome</keyword>
<reference evidence="7" key="1">
    <citation type="submission" date="2016-10" db="EMBL/GenBank/DDBJ databases">
        <authorList>
            <person name="Varghese N."/>
            <person name="Submissions S."/>
        </authorList>
    </citation>
    <scope>NUCLEOTIDE SEQUENCE [LARGE SCALE GENOMIC DNA]</scope>
    <source>
        <strain evidence="7">DSM 44437</strain>
    </source>
</reference>
<dbReference type="AlphaFoldDB" id="A0A1H9W999"/>
<protein>
    <submittedName>
        <fullName evidence="6">Pimeloyl-ACP methyl ester carboxylesterase</fullName>
    </submittedName>
</protein>
<dbReference type="OrthoDB" id="5171248at2"/>
<keyword evidence="2" id="KW-0058">Aromatic hydrocarbons catabolism</keyword>
<dbReference type="Gene3D" id="3.40.50.1820">
    <property type="entry name" value="alpha/beta hydrolase"/>
    <property type="match status" value="1"/>
</dbReference>
<evidence type="ECO:0000256" key="4">
    <source>
        <dbReference type="PIRSR" id="PIRSR001112-1"/>
    </source>
</evidence>
<evidence type="ECO:0000256" key="3">
    <source>
        <dbReference type="ARBA" id="ARBA00022801"/>
    </source>
</evidence>
<evidence type="ECO:0000259" key="5">
    <source>
        <dbReference type="Pfam" id="PF06441"/>
    </source>
</evidence>
<evidence type="ECO:0000313" key="6">
    <source>
        <dbReference type="EMBL" id="SES30468.1"/>
    </source>
</evidence>
<dbReference type="PANTHER" id="PTHR21661">
    <property type="entry name" value="EPOXIDE HYDROLASE 1-RELATED"/>
    <property type="match status" value="1"/>
</dbReference>
<evidence type="ECO:0000256" key="2">
    <source>
        <dbReference type="ARBA" id="ARBA00022797"/>
    </source>
</evidence>
<evidence type="ECO:0000256" key="1">
    <source>
        <dbReference type="ARBA" id="ARBA00010088"/>
    </source>
</evidence>
<dbReference type="PANTHER" id="PTHR21661:SF35">
    <property type="entry name" value="EPOXIDE HYDROLASE"/>
    <property type="match status" value="1"/>
</dbReference>